<dbReference type="SUPFAM" id="SSF50677">
    <property type="entry name" value="ValRS/IleRS/LeuRS editing domain"/>
    <property type="match status" value="1"/>
</dbReference>
<dbReference type="InterPro" id="IPR002300">
    <property type="entry name" value="aa-tRNA-synth_Ia"/>
</dbReference>
<dbReference type="GeneID" id="7016977"/>
<dbReference type="InterPro" id="IPR009080">
    <property type="entry name" value="tRNAsynth_Ia_anticodon-bd"/>
</dbReference>
<dbReference type="SUPFAM" id="SSF52374">
    <property type="entry name" value="Nucleotidylyl transferase"/>
    <property type="match status" value="1"/>
</dbReference>
<evidence type="ECO:0000313" key="14">
    <source>
        <dbReference type="EMBL" id="ACJ16164.1"/>
    </source>
</evidence>
<keyword evidence="6 11" id="KW-0648">Protein biosynthesis</keyword>
<dbReference type="RefSeq" id="WP_012571636.1">
    <property type="nucleotide sequence ID" value="NC_011529.1"/>
</dbReference>
<keyword evidence="3 11" id="KW-0436">Ligase</keyword>
<evidence type="ECO:0000256" key="5">
    <source>
        <dbReference type="ARBA" id="ARBA00022840"/>
    </source>
</evidence>
<evidence type="ECO:0000256" key="9">
    <source>
        <dbReference type="ARBA" id="ARBA00055630"/>
    </source>
</evidence>
<dbReference type="PRINTS" id="PR00986">
    <property type="entry name" value="TRNASYNTHVAL"/>
</dbReference>
<dbReference type="InterPro" id="IPR013155">
    <property type="entry name" value="M/V/L/I-tRNA-synth_anticd-bd"/>
</dbReference>
<dbReference type="Proteomes" id="UP000002727">
    <property type="component" value="Chromosome"/>
</dbReference>
<dbReference type="HAMAP" id="MF_02005">
    <property type="entry name" value="Val_tRNA_synth_type2"/>
    <property type="match status" value="1"/>
</dbReference>
<evidence type="ECO:0000259" key="12">
    <source>
        <dbReference type="Pfam" id="PF00133"/>
    </source>
</evidence>
<keyword evidence="2 11" id="KW-0963">Cytoplasm</keyword>
<dbReference type="PATRIC" id="fig|523850.10.peg.680"/>
<dbReference type="CDD" id="cd00817">
    <property type="entry name" value="ValRS_core"/>
    <property type="match status" value="1"/>
</dbReference>
<evidence type="ECO:0000256" key="3">
    <source>
        <dbReference type="ARBA" id="ARBA00022598"/>
    </source>
</evidence>
<dbReference type="Pfam" id="PF08264">
    <property type="entry name" value="Anticodon_1"/>
    <property type="match status" value="1"/>
</dbReference>
<evidence type="ECO:0000256" key="1">
    <source>
        <dbReference type="ARBA" id="ARBA00004496"/>
    </source>
</evidence>
<dbReference type="HOGENOM" id="CLU_001493_0_2_2"/>
<dbReference type="NCBIfam" id="NF009687">
    <property type="entry name" value="PRK13208.1"/>
    <property type="match status" value="1"/>
</dbReference>
<dbReference type="KEGG" id="ton:TON_0677"/>
<dbReference type="InterPro" id="IPR009008">
    <property type="entry name" value="Val/Leu/Ile-tRNA-synth_edit"/>
</dbReference>
<dbReference type="GO" id="GO:0006438">
    <property type="term" value="P:valyl-tRNA aminoacylation"/>
    <property type="evidence" value="ECO:0007669"/>
    <property type="project" value="UniProtKB-UniRule"/>
</dbReference>
<evidence type="ECO:0000313" key="15">
    <source>
        <dbReference type="Proteomes" id="UP000002727"/>
    </source>
</evidence>
<evidence type="ECO:0000256" key="4">
    <source>
        <dbReference type="ARBA" id="ARBA00022741"/>
    </source>
</evidence>
<dbReference type="Gene3D" id="3.90.740.10">
    <property type="entry name" value="Valyl/Leucyl/Isoleucyl-tRNA synthetase, editing domain"/>
    <property type="match status" value="1"/>
</dbReference>
<dbReference type="PROSITE" id="PS00178">
    <property type="entry name" value="AA_TRNA_LIGASE_I"/>
    <property type="match status" value="1"/>
</dbReference>
<dbReference type="NCBIfam" id="TIGR00422">
    <property type="entry name" value="valS"/>
    <property type="match status" value="1"/>
</dbReference>
<dbReference type="FunFam" id="3.40.50.620:FF:000192">
    <property type="entry name" value="Valine--tRNA ligase"/>
    <property type="match status" value="1"/>
</dbReference>
<proteinExistence type="inferred from homology"/>
<dbReference type="CDD" id="cd07962">
    <property type="entry name" value="Anticodon_Ia_Val"/>
    <property type="match status" value="1"/>
</dbReference>
<feature type="binding site" evidence="11">
    <location>
        <position position="532"/>
    </location>
    <ligand>
        <name>ATP</name>
        <dbReference type="ChEBI" id="CHEBI:30616"/>
    </ligand>
</feature>
<dbReference type="GO" id="GO:0004832">
    <property type="term" value="F:valine-tRNA ligase activity"/>
    <property type="evidence" value="ECO:0007669"/>
    <property type="project" value="UniProtKB-UniRule"/>
</dbReference>
<reference evidence="14 15" key="1">
    <citation type="journal article" date="2008" name="J. Bacteriol.">
        <title>The complete genome sequence of Thermococcus onnurineus NA1 reveals a mixed heterotrophic and carboxydotrophic metabolism.</title>
        <authorList>
            <person name="Lee H.S."/>
            <person name="Kang S.G."/>
            <person name="Bae S.S."/>
            <person name="Lim J.K."/>
            <person name="Cho Y."/>
            <person name="Kim Y.J."/>
            <person name="Jeon J.H."/>
            <person name="Cha S.S."/>
            <person name="Kwon K.K."/>
            <person name="Kim H.T."/>
            <person name="Park C.J."/>
            <person name="Lee H.W."/>
            <person name="Kim S.I."/>
            <person name="Chun J."/>
            <person name="Colwell R.R."/>
            <person name="Kim S.J."/>
            <person name="Lee J.H."/>
        </authorList>
    </citation>
    <scope>NUCLEOTIDE SEQUENCE [LARGE SCALE GENOMIC DNA]</scope>
    <source>
        <strain evidence="14 15">NA1</strain>
    </source>
</reference>
<dbReference type="Pfam" id="PF19302">
    <property type="entry name" value="DUF5915"/>
    <property type="match status" value="1"/>
</dbReference>
<gene>
    <name evidence="11" type="primary">valS</name>
    <name evidence="14" type="ordered locus">TON_0677</name>
</gene>
<name>B6YV86_THEON</name>
<comment type="function">
    <text evidence="9 11">Catalyzes the attachment of valine to tRNA(Val). As ValRS can inadvertently accommodate and process structurally similar amino acids such as threonine, to avoid such errors, it has a 'posttransfer' editing activity that hydrolyzes mischarged Thr-tRNA(Val) in a tRNA-dependent manner.</text>
</comment>
<protein>
    <recommendedName>
        <fullName evidence="11">Valine--tRNA ligase</fullName>
        <ecNumber evidence="11">6.1.1.9</ecNumber>
    </recommendedName>
    <alternativeName>
        <fullName evidence="11">Valyl-tRNA synthetase</fullName>
        <shortName evidence="11">ValRS</shortName>
    </alternativeName>
</protein>
<dbReference type="InterPro" id="IPR033705">
    <property type="entry name" value="Anticodon_Ia_Val"/>
</dbReference>
<dbReference type="SUPFAM" id="SSF47323">
    <property type="entry name" value="Anticodon-binding domain of a subclass of class I aminoacyl-tRNA synthetases"/>
    <property type="match status" value="1"/>
</dbReference>
<dbReference type="FunFam" id="1.10.730.10:FF:000033">
    <property type="entry name" value="Valine--tRNA ligase"/>
    <property type="match status" value="1"/>
</dbReference>
<dbReference type="InterPro" id="IPR001412">
    <property type="entry name" value="aa-tRNA-synth_I_CS"/>
</dbReference>
<dbReference type="AlphaFoldDB" id="B6YV86"/>
<feature type="domain" description="Methionyl/Valyl/Leucyl/Isoleucyl-tRNA synthetase anticodon-binding" evidence="13">
    <location>
        <begin position="610"/>
        <end position="758"/>
    </location>
</feature>
<organism evidence="14 15">
    <name type="scientific">Thermococcus onnurineus (strain NA1)</name>
    <dbReference type="NCBI Taxonomy" id="523850"/>
    <lineage>
        <taxon>Archaea</taxon>
        <taxon>Methanobacteriati</taxon>
        <taxon>Methanobacteriota</taxon>
        <taxon>Thermococci</taxon>
        <taxon>Thermococcales</taxon>
        <taxon>Thermococcaceae</taxon>
        <taxon>Thermococcus</taxon>
    </lineage>
</organism>
<evidence type="ECO:0000256" key="10">
    <source>
        <dbReference type="ARBA" id="ARBA00061452"/>
    </source>
</evidence>
<feature type="short sequence motif" description="'HIGH' region" evidence="11">
    <location>
        <begin position="43"/>
        <end position="53"/>
    </location>
</feature>
<dbReference type="FunFam" id="3.40.50.620:FF:000324">
    <property type="entry name" value="Valine--tRNA ligase"/>
    <property type="match status" value="1"/>
</dbReference>
<comment type="subcellular location">
    <subcellularLocation>
        <location evidence="1 11">Cytoplasm</location>
    </subcellularLocation>
</comment>
<dbReference type="GO" id="GO:0005524">
    <property type="term" value="F:ATP binding"/>
    <property type="evidence" value="ECO:0007669"/>
    <property type="project" value="UniProtKB-UniRule"/>
</dbReference>
<evidence type="ECO:0000256" key="7">
    <source>
        <dbReference type="ARBA" id="ARBA00023146"/>
    </source>
</evidence>
<dbReference type="STRING" id="523850.TON_0677"/>
<evidence type="ECO:0000256" key="8">
    <source>
        <dbReference type="ARBA" id="ARBA00047552"/>
    </source>
</evidence>
<dbReference type="eggNOG" id="arCOG00808">
    <property type="taxonomic scope" value="Archaea"/>
</dbReference>
<evidence type="ECO:0000256" key="2">
    <source>
        <dbReference type="ARBA" id="ARBA00022490"/>
    </source>
</evidence>
<dbReference type="GO" id="GO:0002161">
    <property type="term" value="F:aminoacyl-tRNA deacylase activity"/>
    <property type="evidence" value="ECO:0007669"/>
    <property type="project" value="InterPro"/>
</dbReference>
<dbReference type="Gene3D" id="3.40.50.620">
    <property type="entry name" value="HUPs"/>
    <property type="match status" value="2"/>
</dbReference>
<comment type="domain">
    <text evidence="11">ValRS has two distinct active sites: one for aminoacylation and one for editing. The misactivated threonine is translocated from the active site to the editing site.</text>
</comment>
<feature type="domain" description="Aminoacyl-tRNA synthetase class Ia" evidence="12">
    <location>
        <begin position="14"/>
        <end position="565"/>
    </location>
</feature>
<evidence type="ECO:0000259" key="13">
    <source>
        <dbReference type="Pfam" id="PF08264"/>
    </source>
</evidence>
<dbReference type="Gene3D" id="1.10.730.10">
    <property type="entry name" value="Isoleucyl-tRNA Synthetase, Domain 1"/>
    <property type="match status" value="1"/>
</dbReference>
<evidence type="ECO:0000256" key="6">
    <source>
        <dbReference type="ARBA" id="ARBA00022917"/>
    </source>
</evidence>
<keyword evidence="4 11" id="KW-0547">Nucleotide-binding</keyword>
<dbReference type="InterPro" id="IPR014729">
    <property type="entry name" value="Rossmann-like_a/b/a_fold"/>
</dbReference>
<keyword evidence="7 11" id="KW-0030">Aminoacyl-tRNA synthetase</keyword>
<dbReference type="Gene3D" id="3.30.720.200">
    <property type="match status" value="1"/>
</dbReference>
<evidence type="ECO:0000256" key="11">
    <source>
        <dbReference type="HAMAP-Rule" id="MF_02005"/>
    </source>
</evidence>
<keyword evidence="15" id="KW-1185">Reference proteome</keyword>
<dbReference type="InterPro" id="IPR022874">
    <property type="entry name" value="Valine-tRNA_ligase_type_2"/>
</dbReference>
<dbReference type="GO" id="GO:0005829">
    <property type="term" value="C:cytosol"/>
    <property type="evidence" value="ECO:0007669"/>
    <property type="project" value="TreeGrafter"/>
</dbReference>
<feature type="short sequence motif" description="'KMSKS' region" evidence="11">
    <location>
        <begin position="529"/>
        <end position="533"/>
    </location>
</feature>
<accession>B6YV86</accession>
<dbReference type="EMBL" id="CP000855">
    <property type="protein sequence ID" value="ACJ16164.1"/>
    <property type="molecule type" value="Genomic_DNA"/>
</dbReference>
<comment type="similarity">
    <text evidence="10 11">Belongs to the class-I aminoacyl-tRNA synthetase family. ValS type 2 subfamily.</text>
</comment>
<dbReference type="PANTHER" id="PTHR11946:SF93">
    <property type="entry name" value="VALINE--TRNA LIGASE, CHLOROPLASTIC_MITOCHONDRIAL 2"/>
    <property type="match status" value="1"/>
</dbReference>
<dbReference type="PANTHER" id="PTHR11946">
    <property type="entry name" value="VALYL-TRNA SYNTHETASES"/>
    <property type="match status" value="1"/>
</dbReference>
<comment type="catalytic activity">
    <reaction evidence="8 11">
        <text>tRNA(Val) + L-valine + ATP = L-valyl-tRNA(Val) + AMP + diphosphate</text>
        <dbReference type="Rhea" id="RHEA:10704"/>
        <dbReference type="Rhea" id="RHEA-COMP:9672"/>
        <dbReference type="Rhea" id="RHEA-COMP:9708"/>
        <dbReference type="ChEBI" id="CHEBI:30616"/>
        <dbReference type="ChEBI" id="CHEBI:33019"/>
        <dbReference type="ChEBI" id="CHEBI:57762"/>
        <dbReference type="ChEBI" id="CHEBI:78442"/>
        <dbReference type="ChEBI" id="CHEBI:78537"/>
        <dbReference type="ChEBI" id="CHEBI:456215"/>
        <dbReference type="EC" id="6.1.1.9"/>
    </reaction>
</comment>
<sequence>MLPKTYNPQEIEPKWQKFWLDEKIYKYELDEKRPSYAIDTPPPFTSGTLHLGHVLSHTWIDIVARYKRMTGYNVLFPQGFDNHGLPTELKVEKEFGISKDQPEKFLQKCVEWTWQAIEAMRNQFIRIGYSADWDLEYHTMDDWYKATVQKSLLEFYKKGMLYRDEHPVYWCPRCRTSLAKAEVGYVEEDGFLYYIKLPLADGSGYVPIATTRPELMPACVAVFVHPDDERYKDVVGKKVKLPIFEREVPVIADEDVDPTFGTGAVYNCTYGDEQDVVWQKRYNLPVIIAINEDGTMNERAGKYAGMKTEEARKAIAEDLEKMGLLYKKEKITHRVLRHTERSSCMAPIELLPKKQWFIKVKDFTDEIVKVAEKINWYPSDMFLRLKDWAESMDWDWVISRQRVFGTPIPFWVCKNGHVVPAREEDLPVDPRFDKPPVEKCPVCGAELEPVTDVLDCWVDSSITPLIITKWGKDEKWFKHNFPTALRPQGTDIIRTWAFYTIFRTYVLTGEKPWDDILINGMVAGPDGRKMSKSYGNVVAPDEVIPKYGADALRLWTALAPPGEDHPFKWETVDYNYRFLQKVWNIYRFAERHLEGFDPEAAKGIELEPIDRWILSRLHRLIKFATEEMEKYRFNLLTRELITFVWHEVADDYIEMIKYRLYGDDEESKLKAKVALYELLYNVMLLLAPFVPHVTEELYQNLFKERIGAKSVHLLEWPKYDEGRIDENAEKLGELAREIVGVMRRYKNSHGLALNAKLKHVAVYATDSYEMLKAIEKDIAGTMNVERLEIIKGEPELEERIIEIKPNFRTVGPRYGKLVPKITAYLKENAEEVAKALKESGKVEFEIEGQDVELSKDDIVLRKAVFSDGEEVETAVVGDAVILFF</sequence>
<dbReference type="InterPro" id="IPR002303">
    <property type="entry name" value="Valyl-tRNA_ligase"/>
</dbReference>
<dbReference type="OrthoDB" id="23906at2157"/>
<keyword evidence="5 11" id="KW-0067">ATP-binding</keyword>
<dbReference type="Pfam" id="PF00133">
    <property type="entry name" value="tRNA-synt_1"/>
    <property type="match status" value="1"/>
</dbReference>
<dbReference type="EC" id="6.1.1.9" evidence="11"/>